<dbReference type="EC" id="2.1.1.137" evidence="4"/>
<keyword evidence="10" id="KW-0489">Methyltransferase</keyword>
<dbReference type="InterPro" id="IPR025714">
    <property type="entry name" value="Methyltranfer_dom"/>
</dbReference>
<evidence type="ECO:0000256" key="5">
    <source>
        <dbReference type="ARBA" id="ARBA00034545"/>
    </source>
</evidence>
<protein>
    <recommendedName>
        <fullName evidence="5">Arsenite methyltransferase</fullName>
        <ecNumber evidence="4">2.1.1.137</ecNumber>
    </recommendedName>
</protein>
<evidence type="ECO:0000313" key="11">
    <source>
        <dbReference type="Proteomes" id="UP000269154"/>
    </source>
</evidence>
<dbReference type="CDD" id="cd02440">
    <property type="entry name" value="AdoMet_MTases"/>
    <property type="match status" value="1"/>
</dbReference>
<evidence type="ECO:0000256" key="3">
    <source>
        <dbReference type="ARBA" id="ARBA00034487"/>
    </source>
</evidence>
<dbReference type="Pfam" id="PF13847">
    <property type="entry name" value="Methyltransf_31"/>
    <property type="match status" value="1"/>
</dbReference>
<keyword evidence="11" id="KW-1185">Reference proteome</keyword>
<evidence type="ECO:0000256" key="6">
    <source>
        <dbReference type="ARBA" id="ARBA00047941"/>
    </source>
</evidence>
<comment type="catalytic activity">
    <reaction evidence="7">
        <text>arsenic triglutathione + 2 [thioredoxin]-dithiol + 2 S-adenosyl-L-methionine + H2O = dimethylarsinous acid + 2 [thioredoxin]-disulfide + 3 glutathione + 2 S-adenosyl-L-homocysteine + 2 H(+)</text>
        <dbReference type="Rhea" id="RHEA:69464"/>
        <dbReference type="Rhea" id="RHEA-COMP:10698"/>
        <dbReference type="Rhea" id="RHEA-COMP:10700"/>
        <dbReference type="ChEBI" id="CHEBI:15377"/>
        <dbReference type="ChEBI" id="CHEBI:15378"/>
        <dbReference type="ChEBI" id="CHEBI:23808"/>
        <dbReference type="ChEBI" id="CHEBI:29950"/>
        <dbReference type="ChEBI" id="CHEBI:50058"/>
        <dbReference type="ChEBI" id="CHEBI:57856"/>
        <dbReference type="ChEBI" id="CHEBI:57925"/>
        <dbReference type="ChEBI" id="CHEBI:59789"/>
        <dbReference type="ChEBI" id="CHEBI:183640"/>
        <dbReference type="EC" id="2.1.1.137"/>
    </reaction>
</comment>
<dbReference type="Proteomes" id="UP000269154">
    <property type="component" value="Unassembled WGS sequence"/>
</dbReference>
<dbReference type="PANTHER" id="PTHR43675:SF8">
    <property type="entry name" value="ARSENITE METHYLTRANSFERASE"/>
    <property type="match status" value="1"/>
</dbReference>
<dbReference type="InterPro" id="IPR029063">
    <property type="entry name" value="SAM-dependent_MTases_sf"/>
</dbReference>
<evidence type="ECO:0000256" key="8">
    <source>
        <dbReference type="ARBA" id="ARBA00048428"/>
    </source>
</evidence>
<dbReference type="SUPFAM" id="SSF53335">
    <property type="entry name" value="S-adenosyl-L-methionine-dependent methyltransferases"/>
    <property type="match status" value="1"/>
</dbReference>
<reference evidence="10 11" key="1">
    <citation type="journal article" date="2018" name="ACS Chem. Biol.">
        <title>Ketoreductase domain dysfunction expands chemodiversity: malyngamide biosynthesis in the cyanobacterium Okeania hirsuta.</title>
        <authorList>
            <person name="Moss N.A."/>
            <person name="Leao T."/>
            <person name="Rankin M."/>
            <person name="McCullough T.M."/>
            <person name="Qu P."/>
            <person name="Korobeynikov A."/>
            <person name="Smith J.L."/>
            <person name="Gerwick L."/>
            <person name="Gerwick W.H."/>
        </authorList>
    </citation>
    <scope>NUCLEOTIDE SEQUENCE [LARGE SCALE GENOMIC DNA]</scope>
    <source>
        <strain evidence="10 11">PAB10Feb10-1</strain>
    </source>
</reference>
<evidence type="ECO:0000256" key="4">
    <source>
        <dbReference type="ARBA" id="ARBA00034521"/>
    </source>
</evidence>
<comment type="catalytic activity">
    <reaction evidence="8">
        <text>arsenic triglutathione + 3 [thioredoxin]-dithiol + 3 S-adenosyl-L-methionine = trimethylarsine + 3 [thioredoxin]-disulfide + 3 glutathione + 3 S-adenosyl-L-homocysteine + 3 H(+)</text>
        <dbReference type="Rhea" id="RHEA:69432"/>
        <dbReference type="Rhea" id="RHEA-COMP:10698"/>
        <dbReference type="Rhea" id="RHEA-COMP:10700"/>
        <dbReference type="ChEBI" id="CHEBI:15378"/>
        <dbReference type="ChEBI" id="CHEBI:27130"/>
        <dbReference type="ChEBI" id="CHEBI:29950"/>
        <dbReference type="ChEBI" id="CHEBI:50058"/>
        <dbReference type="ChEBI" id="CHEBI:57856"/>
        <dbReference type="ChEBI" id="CHEBI:57925"/>
        <dbReference type="ChEBI" id="CHEBI:59789"/>
        <dbReference type="ChEBI" id="CHEBI:183640"/>
        <dbReference type="EC" id="2.1.1.137"/>
    </reaction>
</comment>
<comment type="catalytic activity">
    <reaction evidence="6">
        <text>arsenic triglutathione + [thioredoxin]-dithiol + S-adenosyl-L-methionine + 2 H2O = methylarsonous acid + [thioredoxin]-disulfide + 3 glutathione + S-adenosyl-L-homocysteine + H(+)</text>
        <dbReference type="Rhea" id="RHEA:69460"/>
        <dbReference type="Rhea" id="RHEA-COMP:10698"/>
        <dbReference type="Rhea" id="RHEA-COMP:10700"/>
        <dbReference type="ChEBI" id="CHEBI:15377"/>
        <dbReference type="ChEBI" id="CHEBI:15378"/>
        <dbReference type="ChEBI" id="CHEBI:17826"/>
        <dbReference type="ChEBI" id="CHEBI:29950"/>
        <dbReference type="ChEBI" id="CHEBI:50058"/>
        <dbReference type="ChEBI" id="CHEBI:57856"/>
        <dbReference type="ChEBI" id="CHEBI:57925"/>
        <dbReference type="ChEBI" id="CHEBI:59789"/>
        <dbReference type="ChEBI" id="CHEBI:183640"/>
        <dbReference type="EC" id="2.1.1.137"/>
    </reaction>
</comment>
<evidence type="ECO:0000259" key="9">
    <source>
        <dbReference type="Pfam" id="PF13847"/>
    </source>
</evidence>
<dbReference type="RefSeq" id="WP_124145707.1">
    <property type="nucleotide sequence ID" value="NZ_CAWOKI010000109.1"/>
</dbReference>
<keyword evidence="2" id="KW-0949">S-adenosyl-L-methionine</keyword>
<dbReference type="Gene3D" id="3.40.50.150">
    <property type="entry name" value="Vaccinia Virus protein VP39"/>
    <property type="match status" value="1"/>
</dbReference>
<accession>A0A3N6PPL1</accession>
<feature type="domain" description="Methyltransferase" evidence="9">
    <location>
        <begin position="45"/>
        <end position="144"/>
    </location>
</feature>
<evidence type="ECO:0000256" key="2">
    <source>
        <dbReference type="ARBA" id="ARBA00022691"/>
    </source>
</evidence>
<keyword evidence="1 10" id="KW-0808">Transferase</keyword>
<evidence type="ECO:0000256" key="1">
    <source>
        <dbReference type="ARBA" id="ARBA00022679"/>
    </source>
</evidence>
<dbReference type="AlphaFoldDB" id="A0A3N6PPL1"/>
<dbReference type="GO" id="GO:0032259">
    <property type="term" value="P:methylation"/>
    <property type="evidence" value="ECO:0007669"/>
    <property type="project" value="UniProtKB-KW"/>
</dbReference>
<dbReference type="InterPro" id="IPR026669">
    <property type="entry name" value="Arsenite_MeTrfase-like"/>
</dbReference>
<comment type="caution">
    <text evidence="10">The sequence shown here is derived from an EMBL/GenBank/DDBJ whole genome shotgun (WGS) entry which is preliminary data.</text>
</comment>
<evidence type="ECO:0000256" key="7">
    <source>
        <dbReference type="ARBA" id="ARBA00047943"/>
    </source>
</evidence>
<evidence type="ECO:0000313" key="10">
    <source>
        <dbReference type="EMBL" id="RQH39607.1"/>
    </source>
</evidence>
<comment type="similarity">
    <text evidence="3">Belongs to the methyltransferase superfamily. Arsenite methyltransferase family.</text>
</comment>
<name>A0A3N6PPL1_9CYAN</name>
<dbReference type="PANTHER" id="PTHR43675">
    <property type="entry name" value="ARSENITE METHYLTRANSFERASE"/>
    <property type="match status" value="1"/>
</dbReference>
<dbReference type="EMBL" id="RCBY01000093">
    <property type="protein sequence ID" value="RQH39607.1"/>
    <property type="molecule type" value="Genomic_DNA"/>
</dbReference>
<dbReference type="OrthoDB" id="9778766at2"/>
<proteinExistence type="inferred from homology"/>
<sequence length="145" mass="16497">MDRILEPEVMDTWEEAEEYDSMDFLEVNQAFAESSIEIGPKKGLVLDVGTGTARIPILICQQQPEWQIIGIDLSKNMLTIGERNIEKAKLQSQVKLELVDAKKLPYSEHSFDMVISNSIVHHLSEPLLFFQEVKRVLQPQGGIFI</sequence>
<gene>
    <name evidence="10" type="ORF">D5R40_16875</name>
</gene>
<dbReference type="GO" id="GO:0030791">
    <property type="term" value="F:arsenite methyltransferase activity"/>
    <property type="evidence" value="ECO:0007669"/>
    <property type="project" value="UniProtKB-EC"/>
</dbReference>
<organism evidence="10 11">
    <name type="scientific">Okeania hirsuta</name>
    <dbReference type="NCBI Taxonomy" id="1458930"/>
    <lineage>
        <taxon>Bacteria</taxon>
        <taxon>Bacillati</taxon>
        <taxon>Cyanobacteriota</taxon>
        <taxon>Cyanophyceae</taxon>
        <taxon>Oscillatoriophycideae</taxon>
        <taxon>Oscillatoriales</taxon>
        <taxon>Microcoleaceae</taxon>
        <taxon>Okeania</taxon>
    </lineage>
</organism>